<dbReference type="OrthoDB" id="5215911at2759"/>
<name>A0A9W9JNB3_9EURO</name>
<dbReference type="EMBL" id="JAPQKP010000003">
    <property type="protein sequence ID" value="KAJ5200024.1"/>
    <property type="molecule type" value="Genomic_DNA"/>
</dbReference>
<protein>
    <submittedName>
        <fullName evidence="2">Major facilitator superfamily domain-containing protein</fullName>
    </submittedName>
</protein>
<dbReference type="AlphaFoldDB" id="A0A9W9JNB3"/>
<dbReference type="Proteomes" id="UP001150879">
    <property type="component" value="Unassembled WGS sequence"/>
</dbReference>
<keyword evidence="1" id="KW-0812">Transmembrane</keyword>
<evidence type="ECO:0000256" key="1">
    <source>
        <dbReference type="SAM" id="Phobius"/>
    </source>
</evidence>
<keyword evidence="1" id="KW-0472">Membrane</keyword>
<sequence length="76" mass="8319">MAELGYMSAGPTIGDFMGSIAAAIISDPLIKFIARRNNGIYEPEYRFVLMAPEMVLSAISYILFWMLIGQGQTAAL</sequence>
<evidence type="ECO:0000313" key="3">
    <source>
        <dbReference type="Proteomes" id="UP001150879"/>
    </source>
</evidence>
<feature type="transmembrane region" description="Helical" evidence="1">
    <location>
        <begin position="6"/>
        <end position="26"/>
    </location>
</feature>
<organism evidence="2 3">
    <name type="scientific">Penicillium cf. griseofulvum</name>
    <dbReference type="NCBI Taxonomy" id="2972120"/>
    <lineage>
        <taxon>Eukaryota</taxon>
        <taxon>Fungi</taxon>
        <taxon>Dikarya</taxon>
        <taxon>Ascomycota</taxon>
        <taxon>Pezizomycotina</taxon>
        <taxon>Eurotiomycetes</taxon>
        <taxon>Eurotiomycetidae</taxon>
        <taxon>Eurotiales</taxon>
        <taxon>Aspergillaceae</taxon>
        <taxon>Penicillium</taxon>
    </lineage>
</organism>
<gene>
    <name evidence="2" type="ORF">N7472_005228</name>
</gene>
<reference evidence="2" key="1">
    <citation type="submission" date="2022-11" db="EMBL/GenBank/DDBJ databases">
        <authorList>
            <person name="Petersen C."/>
        </authorList>
    </citation>
    <scope>NUCLEOTIDE SEQUENCE</scope>
    <source>
        <strain evidence="2">IBT 16849</strain>
    </source>
</reference>
<keyword evidence="3" id="KW-1185">Reference proteome</keyword>
<reference evidence="2" key="2">
    <citation type="journal article" date="2023" name="IMA Fungus">
        <title>Comparative genomic study of the Penicillium genus elucidates a diverse pangenome and 15 lateral gene transfer events.</title>
        <authorList>
            <person name="Petersen C."/>
            <person name="Sorensen T."/>
            <person name="Nielsen M.R."/>
            <person name="Sondergaard T.E."/>
            <person name="Sorensen J.L."/>
            <person name="Fitzpatrick D.A."/>
            <person name="Frisvad J.C."/>
            <person name="Nielsen K.L."/>
        </authorList>
    </citation>
    <scope>NUCLEOTIDE SEQUENCE</scope>
    <source>
        <strain evidence="2">IBT 16849</strain>
    </source>
</reference>
<evidence type="ECO:0000313" key="2">
    <source>
        <dbReference type="EMBL" id="KAJ5200024.1"/>
    </source>
</evidence>
<feature type="transmembrane region" description="Helical" evidence="1">
    <location>
        <begin position="47"/>
        <end position="68"/>
    </location>
</feature>
<proteinExistence type="predicted"/>
<accession>A0A9W9JNB3</accession>
<keyword evidence="1" id="KW-1133">Transmembrane helix</keyword>
<comment type="caution">
    <text evidence="2">The sequence shown here is derived from an EMBL/GenBank/DDBJ whole genome shotgun (WGS) entry which is preliminary data.</text>
</comment>